<feature type="signal peptide" evidence="2">
    <location>
        <begin position="1"/>
        <end position="33"/>
    </location>
</feature>
<feature type="chain" id="PRO_5044799814" evidence="2">
    <location>
        <begin position="34"/>
        <end position="149"/>
    </location>
</feature>
<reference evidence="3 4" key="2">
    <citation type="submission" date="2024-10" db="EMBL/GenBank/DDBJ databases">
        <authorList>
            <person name="Ryan C."/>
        </authorList>
    </citation>
    <scope>NUCLEOTIDE SEQUENCE [LARGE SCALE GENOMIC DNA]</scope>
</reference>
<dbReference type="AlphaFoldDB" id="A0ABC9CWQ8"/>
<evidence type="ECO:0000313" key="4">
    <source>
        <dbReference type="Proteomes" id="UP001497457"/>
    </source>
</evidence>
<feature type="region of interest" description="Disordered" evidence="1">
    <location>
        <begin position="70"/>
        <end position="110"/>
    </location>
</feature>
<dbReference type="EMBL" id="OZ075140">
    <property type="protein sequence ID" value="CAL5026995.1"/>
    <property type="molecule type" value="Genomic_DNA"/>
</dbReference>
<accession>A0ABC9CWQ8</accession>
<protein>
    <submittedName>
        <fullName evidence="3">Uncharacterized protein</fullName>
    </submittedName>
</protein>
<evidence type="ECO:0000313" key="3">
    <source>
        <dbReference type="EMBL" id="CAL5026995.1"/>
    </source>
</evidence>
<feature type="compositionally biased region" description="Basic residues" evidence="1">
    <location>
        <begin position="101"/>
        <end position="110"/>
    </location>
</feature>
<feature type="compositionally biased region" description="Low complexity" evidence="1">
    <location>
        <begin position="87"/>
        <end position="98"/>
    </location>
</feature>
<evidence type="ECO:0000256" key="1">
    <source>
        <dbReference type="SAM" id="MobiDB-lite"/>
    </source>
</evidence>
<organism evidence="3 4">
    <name type="scientific">Urochloa decumbens</name>
    <dbReference type="NCBI Taxonomy" id="240449"/>
    <lineage>
        <taxon>Eukaryota</taxon>
        <taxon>Viridiplantae</taxon>
        <taxon>Streptophyta</taxon>
        <taxon>Embryophyta</taxon>
        <taxon>Tracheophyta</taxon>
        <taxon>Spermatophyta</taxon>
        <taxon>Magnoliopsida</taxon>
        <taxon>Liliopsida</taxon>
        <taxon>Poales</taxon>
        <taxon>Poaceae</taxon>
        <taxon>PACMAD clade</taxon>
        <taxon>Panicoideae</taxon>
        <taxon>Panicodae</taxon>
        <taxon>Paniceae</taxon>
        <taxon>Melinidinae</taxon>
        <taxon>Urochloa</taxon>
    </lineage>
</organism>
<dbReference type="Proteomes" id="UP001497457">
    <property type="component" value="Chromosome 30rd"/>
</dbReference>
<evidence type="ECO:0000256" key="2">
    <source>
        <dbReference type="SAM" id="SignalP"/>
    </source>
</evidence>
<reference evidence="4" key="1">
    <citation type="submission" date="2024-06" db="EMBL/GenBank/DDBJ databases">
        <authorList>
            <person name="Ryan C."/>
        </authorList>
    </citation>
    <scope>NUCLEOTIDE SEQUENCE [LARGE SCALE GENOMIC DNA]</scope>
</reference>
<keyword evidence="2" id="KW-0732">Signal</keyword>
<sequence>MSCGRGTSSAMNLLALVLLIVSLLTPHAPIACARHVVVLNPNTGLNNRGDDKSLAKVLFSASTDDLAANKGFSGRKLGAPNKEGNKATMGATTTSAGSRPRMVKMRAAGKKHGDAAAEMYEMLRRDYAWKASRRRPINNGASRFQVKKP</sequence>
<keyword evidence="4" id="KW-1185">Reference proteome</keyword>
<name>A0ABC9CWQ8_9POAL</name>
<gene>
    <name evidence="3" type="ORF">URODEC1_LOCUS79098</name>
</gene>
<proteinExistence type="predicted"/>